<keyword evidence="4" id="KW-0812">Transmembrane</keyword>
<evidence type="ECO:0000313" key="10">
    <source>
        <dbReference type="Proteomes" id="UP000468687"/>
    </source>
</evidence>
<keyword evidence="3" id="KW-1003">Cell membrane</keyword>
<feature type="chain" id="PRO_5038458081" evidence="7">
    <location>
        <begin position="24"/>
        <end position="174"/>
    </location>
</feature>
<reference evidence="9 10" key="1">
    <citation type="journal article" date="2014" name="Int. J. Syst. Evol. Microbiol.">
        <title>Nocardioides zeae sp. nov., isolated from the stem of Zea mays.</title>
        <authorList>
            <person name="Glaeser S.P."/>
            <person name="McInroy J.A."/>
            <person name="Busse H.J."/>
            <person name="Kampfer P."/>
        </authorList>
    </citation>
    <scope>NUCLEOTIDE SEQUENCE [LARGE SCALE GENOMIC DNA]</scope>
    <source>
        <strain evidence="9 10">JCM 30728</strain>
    </source>
</reference>
<dbReference type="PANTHER" id="PTHR33452">
    <property type="entry name" value="OXIDOREDUCTASE CATD-RELATED"/>
    <property type="match status" value="1"/>
</dbReference>
<reference evidence="9" key="2">
    <citation type="submission" date="2020-02" db="EMBL/GenBank/DDBJ databases">
        <authorList>
            <person name="Li X.-J."/>
            <person name="Wang C.-M."/>
        </authorList>
    </citation>
    <scope>NUCLEOTIDE SEQUENCE</scope>
    <source>
        <strain evidence="9">JCM 30728</strain>
    </source>
</reference>
<dbReference type="Pfam" id="PF07681">
    <property type="entry name" value="DoxX"/>
    <property type="match status" value="1"/>
</dbReference>
<proteinExistence type="inferred from homology"/>
<comment type="caution">
    <text evidence="9">The sequence shown here is derived from an EMBL/GenBank/DDBJ whole genome shotgun (WGS) entry which is preliminary data.</text>
</comment>
<evidence type="ECO:0000256" key="6">
    <source>
        <dbReference type="ARBA" id="ARBA00023136"/>
    </source>
</evidence>
<dbReference type="InterPro" id="IPR032808">
    <property type="entry name" value="DoxX"/>
</dbReference>
<keyword evidence="5" id="KW-1133">Transmembrane helix</keyword>
<keyword evidence="6" id="KW-0472">Membrane</keyword>
<sequence>MTVTRLIARPLLASMFVVGGINAFRNADAIAPRAAKVTDKIVPPVQRAGVPLPSDAATLVRANAAVHLLAAAGLATGRAPRVSAVVLAATLAPTTVAGHPYWEESDAGAKGNQKVHFFKNLSILGGLLLAAVDTDGKPGLAWRARRAAKDAKREAKHVTATAKREAKLAKAQLT</sequence>
<dbReference type="EMBL" id="JAAGXA010000001">
    <property type="protein sequence ID" value="NEN76661.1"/>
    <property type="molecule type" value="Genomic_DNA"/>
</dbReference>
<accession>A0A6P0HD41</accession>
<evidence type="ECO:0000256" key="3">
    <source>
        <dbReference type="ARBA" id="ARBA00022475"/>
    </source>
</evidence>
<dbReference type="InterPro" id="IPR051907">
    <property type="entry name" value="DoxX-like_oxidoreductase"/>
</dbReference>
<reference evidence="8" key="3">
    <citation type="submission" date="2023-07" db="EMBL/GenBank/DDBJ databases">
        <title>Functional and genomic diversity of the sorghum phyllosphere microbiome.</title>
        <authorList>
            <person name="Shade A."/>
        </authorList>
    </citation>
    <scope>NUCLEOTIDE SEQUENCE</scope>
    <source>
        <strain evidence="8">SORGH_AS_1067</strain>
    </source>
</reference>
<evidence type="ECO:0000313" key="9">
    <source>
        <dbReference type="EMBL" id="NEN76661.1"/>
    </source>
</evidence>
<dbReference type="Proteomes" id="UP001239215">
    <property type="component" value="Unassembled WGS sequence"/>
</dbReference>
<dbReference type="GO" id="GO:0005886">
    <property type="term" value="C:plasma membrane"/>
    <property type="evidence" value="ECO:0007669"/>
    <property type="project" value="UniProtKB-SubCell"/>
</dbReference>
<organism evidence="9 10">
    <name type="scientific">Nocardioides zeae</name>
    <dbReference type="NCBI Taxonomy" id="1457234"/>
    <lineage>
        <taxon>Bacteria</taxon>
        <taxon>Bacillati</taxon>
        <taxon>Actinomycetota</taxon>
        <taxon>Actinomycetes</taxon>
        <taxon>Propionibacteriales</taxon>
        <taxon>Nocardioidaceae</taxon>
        <taxon>Nocardioides</taxon>
    </lineage>
</organism>
<evidence type="ECO:0000256" key="2">
    <source>
        <dbReference type="ARBA" id="ARBA00006679"/>
    </source>
</evidence>
<keyword evidence="7" id="KW-0732">Signal</keyword>
<dbReference type="RefSeq" id="WP_163769983.1">
    <property type="nucleotide sequence ID" value="NZ_JAAGXA010000001.1"/>
</dbReference>
<evidence type="ECO:0000256" key="7">
    <source>
        <dbReference type="SAM" id="SignalP"/>
    </source>
</evidence>
<gene>
    <name evidence="9" type="ORF">G3T38_00040</name>
    <name evidence="8" type="ORF">QE405_000557</name>
</gene>
<dbReference type="AlphaFoldDB" id="A0A6P0HD41"/>
<comment type="similarity">
    <text evidence="2">Belongs to the DoxX family.</text>
</comment>
<dbReference type="PANTHER" id="PTHR33452:SF1">
    <property type="entry name" value="INNER MEMBRANE PROTEIN YPHA-RELATED"/>
    <property type="match status" value="1"/>
</dbReference>
<evidence type="ECO:0000256" key="4">
    <source>
        <dbReference type="ARBA" id="ARBA00022692"/>
    </source>
</evidence>
<dbReference type="EMBL" id="JAUTAN010000001">
    <property type="protein sequence ID" value="MDQ1103273.1"/>
    <property type="molecule type" value="Genomic_DNA"/>
</dbReference>
<feature type="signal peptide" evidence="7">
    <location>
        <begin position="1"/>
        <end position="23"/>
    </location>
</feature>
<comment type="subcellular location">
    <subcellularLocation>
        <location evidence="1">Cell membrane</location>
        <topology evidence="1">Multi-pass membrane protein</topology>
    </subcellularLocation>
</comment>
<evidence type="ECO:0000313" key="8">
    <source>
        <dbReference type="EMBL" id="MDQ1103273.1"/>
    </source>
</evidence>
<keyword evidence="10" id="KW-1185">Reference proteome</keyword>
<name>A0A6P0HD41_9ACTN</name>
<evidence type="ECO:0000256" key="1">
    <source>
        <dbReference type="ARBA" id="ARBA00004651"/>
    </source>
</evidence>
<dbReference type="Proteomes" id="UP000468687">
    <property type="component" value="Unassembled WGS sequence"/>
</dbReference>
<evidence type="ECO:0000256" key="5">
    <source>
        <dbReference type="ARBA" id="ARBA00022989"/>
    </source>
</evidence>
<protein>
    <submittedName>
        <fullName evidence="9">DoxX family protein</fullName>
    </submittedName>
    <submittedName>
        <fullName evidence="8">Oxidoreductase</fullName>
    </submittedName>
</protein>